<dbReference type="GO" id="GO:0016787">
    <property type="term" value="F:hydrolase activity"/>
    <property type="evidence" value="ECO:0007669"/>
    <property type="project" value="UniProtKB-KW"/>
</dbReference>
<comment type="caution">
    <text evidence="7">The sequence shown here is derived from an EMBL/GenBank/DDBJ whole genome shotgun (WGS) entry which is preliminary data.</text>
</comment>
<dbReference type="SMART" id="SM00490">
    <property type="entry name" value="HELICc"/>
    <property type="match status" value="1"/>
</dbReference>
<evidence type="ECO:0000256" key="3">
    <source>
        <dbReference type="SAM" id="Coils"/>
    </source>
</evidence>
<accession>A0A6A8D6W7</accession>
<evidence type="ECO:0000313" key="7">
    <source>
        <dbReference type="EMBL" id="MRH41328.1"/>
    </source>
</evidence>
<organism evidence="7 8">
    <name type="scientific">Aquibacillus halophilus</name>
    <dbReference type="NCBI Taxonomy" id="930132"/>
    <lineage>
        <taxon>Bacteria</taxon>
        <taxon>Bacillati</taxon>
        <taxon>Bacillota</taxon>
        <taxon>Bacilli</taxon>
        <taxon>Bacillales</taxon>
        <taxon>Bacillaceae</taxon>
        <taxon>Aquibacillus</taxon>
    </lineage>
</organism>
<dbReference type="Pfam" id="PF04434">
    <property type="entry name" value="SWIM"/>
    <property type="match status" value="1"/>
</dbReference>
<dbReference type="Proteomes" id="UP000799092">
    <property type="component" value="Unassembled WGS sequence"/>
</dbReference>
<feature type="domain" description="Helicase C-terminal" evidence="6">
    <location>
        <begin position="904"/>
        <end position="1066"/>
    </location>
</feature>
<keyword evidence="2" id="KW-0862">Zinc</keyword>
<reference evidence="7" key="1">
    <citation type="submission" date="2019-11" db="EMBL/GenBank/DDBJ databases">
        <authorList>
            <person name="Li J."/>
        </authorList>
    </citation>
    <scope>NUCLEOTIDE SEQUENCE</scope>
    <source>
        <strain evidence="7">B6B</strain>
    </source>
</reference>
<dbReference type="InterPro" id="IPR049730">
    <property type="entry name" value="SNF2/RAD54-like_C"/>
</dbReference>
<dbReference type="InterPro" id="IPR014001">
    <property type="entry name" value="Helicase_ATP-bd"/>
</dbReference>
<keyword evidence="3" id="KW-0175">Coiled coil</keyword>
<dbReference type="PROSITE" id="PS50966">
    <property type="entry name" value="ZF_SWIM"/>
    <property type="match status" value="1"/>
</dbReference>
<dbReference type="InterPro" id="IPR007527">
    <property type="entry name" value="Znf_SWIM"/>
</dbReference>
<keyword evidence="8" id="KW-1185">Reference proteome</keyword>
<evidence type="ECO:0000259" key="6">
    <source>
        <dbReference type="PROSITE" id="PS51194"/>
    </source>
</evidence>
<dbReference type="CDD" id="cd18793">
    <property type="entry name" value="SF2_C_SNF"/>
    <property type="match status" value="1"/>
</dbReference>
<dbReference type="PANTHER" id="PTHR10799">
    <property type="entry name" value="SNF2/RAD54 HELICASE FAMILY"/>
    <property type="match status" value="1"/>
</dbReference>
<keyword evidence="2" id="KW-0863">Zinc-finger</keyword>
<dbReference type="Pfam" id="PF00176">
    <property type="entry name" value="SNF2-rel_dom"/>
    <property type="match status" value="1"/>
</dbReference>
<name>A0A6A8D6W7_9BACI</name>
<dbReference type="GO" id="GO:0005524">
    <property type="term" value="F:ATP binding"/>
    <property type="evidence" value="ECO:0007669"/>
    <property type="project" value="InterPro"/>
</dbReference>
<dbReference type="Pfam" id="PF08455">
    <property type="entry name" value="SNF2_assoc"/>
    <property type="match status" value="1"/>
</dbReference>
<keyword evidence="7" id="KW-0347">Helicase</keyword>
<keyword evidence="7" id="KW-0547">Nucleotide-binding</keyword>
<dbReference type="InterPro" id="IPR000330">
    <property type="entry name" value="SNF2_N"/>
</dbReference>
<dbReference type="SMART" id="SM00487">
    <property type="entry name" value="DEXDc"/>
    <property type="match status" value="1"/>
</dbReference>
<dbReference type="InterPro" id="IPR038718">
    <property type="entry name" value="SNF2-like_sf"/>
</dbReference>
<dbReference type="FunFam" id="3.40.50.300:FF:000533">
    <property type="entry name" value="Helicase, Snf2 family"/>
    <property type="match status" value="1"/>
</dbReference>
<dbReference type="PROSITE" id="PS51192">
    <property type="entry name" value="HELICASE_ATP_BIND_1"/>
    <property type="match status" value="1"/>
</dbReference>
<evidence type="ECO:0000256" key="2">
    <source>
        <dbReference type="PROSITE-ProRule" id="PRU00325"/>
    </source>
</evidence>
<feature type="domain" description="SWIM-type" evidence="4">
    <location>
        <begin position="51"/>
        <end position="90"/>
    </location>
</feature>
<evidence type="ECO:0000256" key="1">
    <source>
        <dbReference type="ARBA" id="ARBA00022801"/>
    </source>
</evidence>
<dbReference type="Gene3D" id="3.40.50.10810">
    <property type="entry name" value="Tandem AAA-ATPase domain"/>
    <property type="match status" value="1"/>
</dbReference>
<sequence length="1073" mass="123089">MNIKINQKIIKELCGTVSFKKGDAFYRANKVIVESYNTDVCEATVKGKEDVHVTIETNGNDDFRTTCSCPTLEGFQKDCQHIAAVLIAINEQQRHGALQINSNQSDSITNQELTNGLLTLFNEPQKRSSGYQLHFENRQVIDAVFTCVPVTIGEAKQLLGTKVKIGSVDVANIRQFLEQVKGGNPSKISKTFTYNGNLHCFNKETDAVIQQLIEVAHDEKIYIDTLPYNSDAKVSDDLLLIPPSSWEKLLPLFEKTSHVKLAYEGYTFNGLHLTEEVLPLRFDFVEIKGQGYQLHVEGLAQMIVLDSYRSVLYQGKINKLDNQDCKRLIELKRMIDASGTKQIAIPKEQVDFFLEKVVPGLKQLGDVRIAKELQKGFMKTPLIAKLYLDRVKNRLLAGLDFHYGTIIINPLETRELKLDALIIRDIEKEEEIQKLMEDSLFAKTDSGYFLHNEELEYQFLHHIVPTLSKHVQIYTTTAIRNRIVKDKARPMIRVRVQKERTNWLEFKFEIDGIPQEQIREILVALEEKRKYYRLRNGALLSLETKEFKEINRFLHTVPGQKQDLENGLNLPMAQSLQLLDSVDTSNTLMVEESFRHFLKTIQDPGSLEFEIPKSLAPLLRDYQKHGYKWMKTLASYGFGGILADDMGLGKTLQSITFILSELPIIREKSLPVLIVCPSSVTYNWLSEIIKFAPEIEAVIMDGTQEERSILQKNITDKDVVITSYPLLRKDTQWYEKQLFHTVFFDEAQAFKNPVTQTARAVKRIQADHRFALTGTPVENALEELWSIFHVVFPELFLGLKDYSNLSRKAIARRIRPFLLRRMKKDVLLELPKKIESQESIELLPEQKKLYAAYLAKLRHDTWKHLDRDTLGKNRIRILAGLTRLRQICCHPSLFVDDYKGSSAKFEQLLRIVEESKLAGRRVLVFSQFTKMLDLIGRELVVKGVPFFYLDGQTPSEERVEICNRFNLGERDLFLISLKAGGTGLNLTGADTVIMYDSWWNPAVEEQAADRAYRIGQLHSVQVIKLVARGTIEEKMNELQEKKRNLIGEIIDTEEKASSALTEDDIREILMLNK</sequence>
<keyword evidence="2" id="KW-0479">Metal-binding</keyword>
<dbReference type="Pfam" id="PF00271">
    <property type="entry name" value="Helicase_C"/>
    <property type="match status" value="1"/>
</dbReference>
<dbReference type="EMBL" id="WJNG01000002">
    <property type="protein sequence ID" value="MRH41328.1"/>
    <property type="molecule type" value="Genomic_DNA"/>
</dbReference>
<feature type="domain" description="Helicase ATP-binding" evidence="5">
    <location>
        <begin position="631"/>
        <end position="794"/>
    </location>
</feature>
<feature type="coiled-coil region" evidence="3">
    <location>
        <begin position="1028"/>
        <end position="1055"/>
    </location>
</feature>
<dbReference type="GO" id="GO:0004386">
    <property type="term" value="F:helicase activity"/>
    <property type="evidence" value="ECO:0007669"/>
    <property type="project" value="UniProtKB-KW"/>
</dbReference>
<gene>
    <name evidence="7" type="ORF">GH741_01405</name>
</gene>
<keyword evidence="7" id="KW-0067">ATP-binding</keyword>
<dbReference type="GO" id="GO:0008270">
    <property type="term" value="F:zinc ion binding"/>
    <property type="evidence" value="ECO:0007669"/>
    <property type="project" value="UniProtKB-KW"/>
</dbReference>
<dbReference type="AlphaFoldDB" id="A0A6A8D6W7"/>
<evidence type="ECO:0000259" key="4">
    <source>
        <dbReference type="PROSITE" id="PS50966"/>
    </source>
</evidence>
<evidence type="ECO:0000259" key="5">
    <source>
        <dbReference type="PROSITE" id="PS51192"/>
    </source>
</evidence>
<dbReference type="Gene3D" id="3.40.50.300">
    <property type="entry name" value="P-loop containing nucleotide triphosphate hydrolases"/>
    <property type="match status" value="1"/>
</dbReference>
<dbReference type="InterPro" id="IPR013663">
    <property type="entry name" value="Helicase_SWF/SNF/SWI_bac"/>
</dbReference>
<keyword evidence="1" id="KW-0378">Hydrolase</keyword>
<dbReference type="RefSeq" id="WP_338079189.1">
    <property type="nucleotide sequence ID" value="NZ_WJNG01000002.1"/>
</dbReference>
<proteinExistence type="predicted"/>
<dbReference type="InterPro" id="IPR001650">
    <property type="entry name" value="Helicase_C-like"/>
</dbReference>
<dbReference type="SUPFAM" id="SSF52540">
    <property type="entry name" value="P-loop containing nucleoside triphosphate hydrolases"/>
    <property type="match status" value="2"/>
</dbReference>
<protein>
    <submittedName>
        <fullName evidence="7">Helicase SNF</fullName>
    </submittedName>
</protein>
<evidence type="ECO:0000313" key="8">
    <source>
        <dbReference type="Proteomes" id="UP000799092"/>
    </source>
</evidence>
<dbReference type="InterPro" id="IPR027417">
    <property type="entry name" value="P-loop_NTPase"/>
</dbReference>
<dbReference type="PROSITE" id="PS51194">
    <property type="entry name" value="HELICASE_CTER"/>
    <property type="match status" value="1"/>
</dbReference>